<dbReference type="EMBL" id="JAAGWF010000022">
    <property type="protein sequence ID" value="NEK59919.1"/>
    <property type="molecule type" value="Genomic_DNA"/>
</dbReference>
<dbReference type="SUPFAM" id="SSF54909">
    <property type="entry name" value="Dimeric alpha+beta barrel"/>
    <property type="match status" value="1"/>
</dbReference>
<accession>A0A7K3W4V2</accession>
<dbReference type="RefSeq" id="WP_163483292.1">
    <property type="nucleotide sequence ID" value="NZ_JAAGWF010000022.1"/>
</dbReference>
<sequence length="116" mass="12784">MIVRTWTGVVGTERVPEYLAYVRATGVEEYVRTPGCRQALLVTRALDGGRSEVVALSVWDDEGSLRAFTGPDVDAMVLYPEDRDFLLAEPTLTHHLVDVALEGPGPRTDPVREDTT</sequence>
<evidence type="ECO:0000313" key="1">
    <source>
        <dbReference type="EMBL" id="NEK59919.1"/>
    </source>
</evidence>
<protein>
    <recommendedName>
        <fullName evidence="3">Antibiotic biosynthesis monooxygenase</fullName>
    </recommendedName>
</protein>
<dbReference type="Proteomes" id="UP000470246">
    <property type="component" value="Unassembled WGS sequence"/>
</dbReference>
<organism evidence="1 2">
    <name type="scientific">Geodermatophilus sabuli</name>
    <dbReference type="NCBI Taxonomy" id="1564158"/>
    <lineage>
        <taxon>Bacteria</taxon>
        <taxon>Bacillati</taxon>
        <taxon>Actinomycetota</taxon>
        <taxon>Actinomycetes</taxon>
        <taxon>Geodermatophilales</taxon>
        <taxon>Geodermatophilaceae</taxon>
        <taxon>Geodermatophilus</taxon>
    </lineage>
</organism>
<dbReference type="InterPro" id="IPR011008">
    <property type="entry name" value="Dimeric_a/b-barrel"/>
</dbReference>
<evidence type="ECO:0008006" key="3">
    <source>
        <dbReference type="Google" id="ProtNLM"/>
    </source>
</evidence>
<evidence type="ECO:0000313" key="2">
    <source>
        <dbReference type="Proteomes" id="UP000470246"/>
    </source>
</evidence>
<comment type="caution">
    <text evidence="1">The sequence shown here is derived from an EMBL/GenBank/DDBJ whole genome shotgun (WGS) entry which is preliminary data.</text>
</comment>
<reference evidence="1 2" key="1">
    <citation type="submission" date="2020-02" db="EMBL/GenBank/DDBJ databases">
        <title>Geodermatophilus sabuli CPCC 205279 I12A-02694.</title>
        <authorList>
            <person name="Jiang Z."/>
        </authorList>
    </citation>
    <scope>NUCLEOTIDE SEQUENCE [LARGE SCALE GENOMIC DNA]</scope>
    <source>
        <strain evidence="1 2">I12A-02694</strain>
    </source>
</reference>
<keyword evidence="2" id="KW-1185">Reference proteome</keyword>
<dbReference type="AlphaFoldDB" id="A0A7K3W4V2"/>
<name>A0A7K3W4V2_9ACTN</name>
<proteinExistence type="predicted"/>
<gene>
    <name evidence="1" type="ORF">GCU56_18855</name>
</gene>